<sequence>MGVDLAADPTGFFVSRGAERVIYLRGRQPGDEPGISEGGGPDRPKAERGWYTVVNPAPWPVSDPKMVVDKSMSPDQTQIIDGGVCEITLHTRAVGLRLKPYRAPIQPYALRGIIKAIEHVVGATLVGSLQPGLGAFAYAVARHARTPAGRAGLRSIYKQYVGSSNRASLS</sequence>
<gene>
    <name evidence="2" type="ORF">DNR46_33320</name>
</gene>
<name>A0A3M9X0K1_9HYPH</name>
<feature type="region of interest" description="Disordered" evidence="1">
    <location>
        <begin position="25"/>
        <end position="46"/>
    </location>
</feature>
<accession>A0A3M9X0K1</accession>
<proteinExistence type="predicted"/>
<dbReference type="EMBL" id="QKOD01000018">
    <property type="protein sequence ID" value="RNJ41537.1"/>
    <property type="molecule type" value="Genomic_DNA"/>
</dbReference>
<evidence type="ECO:0000256" key="1">
    <source>
        <dbReference type="SAM" id="MobiDB-lite"/>
    </source>
</evidence>
<evidence type="ECO:0000313" key="2">
    <source>
        <dbReference type="EMBL" id="RNJ41537.1"/>
    </source>
</evidence>
<protein>
    <submittedName>
        <fullName evidence="2">Uncharacterized protein</fullName>
    </submittedName>
</protein>
<comment type="caution">
    <text evidence="2">The sequence shown here is derived from an EMBL/GenBank/DDBJ whole genome shotgun (WGS) entry which is preliminary data.</text>
</comment>
<dbReference type="AlphaFoldDB" id="A0A3M9X0K1"/>
<evidence type="ECO:0000313" key="3">
    <source>
        <dbReference type="Proteomes" id="UP000275436"/>
    </source>
</evidence>
<reference evidence="2 3" key="1">
    <citation type="journal article" date="2018" name="Mol. Plant Microbe Interact.">
        <title>Taxonomically Different Co-Microsymbionts of a Relict Legume, Oxytropis popoviana, Have Complementary Sets of Symbiotic Genes and Together Increase the Efficiency of Plant Nodulation.</title>
        <authorList>
            <person name="Safronova V."/>
            <person name="Belimov A."/>
            <person name="Sazanova A."/>
            <person name="Chirak E."/>
            <person name="Verkhozina A."/>
            <person name="Kuznetsova I."/>
            <person name="Andronov E."/>
            <person name="Puhalsky J."/>
            <person name="Tikhonovich I."/>
        </authorList>
    </citation>
    <scope>NUCLEOTIDE SEQUENCE [LARGE SCALE GENOMIC DNA]</scope>
    <source>
        <strain evidence="2 3">Opo-235</strain>
    </source>
</reference>
<dbReference type="Proteomes" id="UP000275436">
    <property type="component" value="Unassembled WGS sequence"/>
</dbReference>
<organism evidence="2 3">
    <name type="scientific">Mesorhizobium japonicum</name>
    <dbReference type="NCBI Taxonomy" id="2066070"/>
    <lineage>
        <taxon>Bacteria</taxon>
        <taxon>Pseudomonadati</taxon>
        <taxon>Pseudomonadota</taxon>
        <taxon>Alphaproteobacteria</taxon>
        <taxon>Hyphomicrobiales</taxon>
        <taxon>Phyllobacteriaceae</taxon>
        <taxon>Mesorhizobium</taxon>
    </lineage>
</organism>
<dbReference type="RefSeq" id="WP_123170264.1">
    <property type="nucleotide sequence ID" value="NZ_QKOD01000018.1"/>
</dbReference>